<evidence type="ECO:0000313" key="1">
    <source>
        <dbReference type="EMBL" id="ERN09695.1"/>
    </source>
</evidence>
<proteinExistence type="predicted"/>
<sequence>MRSQFFLFGREALKLNEMIMGSQLEREVDHGISLIGNYQRCDDQDTGTVARRSLIQAEDGVMVVGGPCFLDEHIPAPTPRCLQSIWLSSSLITMISCTSPAISTLLTLSLTETQTLSQKGTQKFPRATALCAAIETPMPPTLYLETLYSQEQWPLYQILLQNGKLLLFRAIPVFSRSRLAITEVKRDLRAQVWVLNEEKKWVEAIKVDLKPSPLILPYLIPPLLAADTLIANSLNTIIMIGIKSGIVKVVSDCNGKYQGRSRMVRTVPRI</sequence>
<dbReference type="EMBL" id="KI392980">
    <property type="protein sequence ID" value="ERN09695.1"/>
    <property type="molecule type" value="Genomic_DNA"/>
</dbReference>
<organism evidence="1 2">
    <name type="scientific">Amborella trichopoda</name>
    <dbReference type="NCBI Taxonomy" id="13333"/>
    <lineage>
        <taxon>Eukaryota</taxon>
        <taxon>Viridiplantae</taxon>
        <taxon>Streptophyta</taxon>
        <taxon>Embryophyta</taxon>
        <taxon>Tracheophyta</taxon>
        <taxon>Spermatophyta</taxon>
        <taxon>Magnoliopsida</taxon>
        <taxon>Amborellales</taxon>
        <taxon>Amborellaceae</taxon>
        <taxon>Amborella</taxon>
    </lineage>
</organism>
<dbReference type="Proteomes" id="UP000017836">
    <property type="component" value="Unassembled WGS sequence"/>
</dbReference>
<reference evidence="2" key="1">
    <citation type="journal article" date="2013" name="Science">
        <title>The Amborella genome and the evolution of flowering plants.</title>
        <authorList>
            <consortium name="Amborella Genome Project"/>
        </authorList>
    </citation>
    <scope>NUCLEOTIDE SEQUENCE [LARGE SCALE GENOMIC DNA]</scope>
</reference>
<name>W1PR50_AMBTC</name>
<dbReference type="HOGENOM" id="CLU_1031856_0_0_1"/>
<protein>
    <submittedName>
        <fullName evidence="1">Uncharacterized protein</fullName>
    </submittedName>
</protein>
<accession>W1PR50</accession>
<keyword evidence="2" id="KW-1185">Reference proteome</keyword>
<dbReference type="Gramene" id="ERN09695">
    <property type="protein sequence ID" value="ERN09695"/>
    <property type="gene ID" value="AMTR_s00029p00216670"/>
</dbReference>
<dbReference type="AlphaFoldDB" id="W1PR50"/>
<evidence type="ECO:0000313" key="2">
    <source>
        <dbReference type="Proteomes" id="UP000017836"/>
    </source>
</evidence>
<gene>
    <name evidence="1" type="ORF">AMTR_s00029p00216670</name>
</gene>